<keyword evidence="5" id="KW-0862">Zinc</keyword>
<dbReference type="Pfam" id="PF00246">
    <property type="entry name" value="Peptidase_M14"/>
    <property type="match status" value="1"/>
</dbReference>
<dbReference type="PROSITE" id="PS51318">
    <property type="entry name" value="TAT"/>
    <property type="match status" value="1"/>
</dbReference>
<evidence type="ECO:0000256" key="3">
    <source>
        <dbReference type="ARBA" id="ARBA00022670"/>
    </source>
</evidence>
<reference evidence="10 11" key="1">
    <citation type="submission" date="2021-01" db="EMBL/GenBank/DDBJ databases">
        <title>Sequencing the genomes of 1000 actinobacteria strains.</title>
        <authorList>
            <person name="Klenk H.-P."/>
        </authorList>
    </citation>
    <scope>NUCLEOTIDE SEQUENCE [LARGE SCALE GENOMIC DNA]</scope>
    <source>
        <strain evidence="10 11">DSM 18239</strain>
    </source>
</reference>
<dbReference type="PANTHER" id="PTHR11705:SF143">
    <property type="entry name" value="SLL0236 PROTEIN"/>
    <property type="match status" value="1"/>
</dbReference>
<name>A0ABS2MBS3_9ACTN</name>
<sequence>MTRRPRPVPHPRRARRRVAGLAALAALAVTAPLAATVGATGAAATTAAPSVFAPQLVTVDTPGRADRTRLQKLGLDLTEHAGRDYVEVLLHTAADRAALRAAGFTYDVRIENLVERGVEIAELNEAYAASVDVSPLPSGRDTYRTLADYVADMTTLAADFPGHVRMFDLANPTLDGNTVHAIEIGADVDKKASGKPTFLLMGLHHAREWPSGELAMEFATDLAQGFGKDKKITRMLKRARVLVVPVVNPDGFDLSRTDGEYVDLRALNDADPLGGTGTVLATPGQAYKRKNCRVVDGQDIPDGTCRLTLTSPGGFGLGVDLNRNYGGFWGGPGAAGPVPAAGEVEAGVLDPTYRGASAFSEPETQNIQTLVRERQVTMMISNHTFSNLILRPNGVAPTTIGPDGNPVGNAPDEKGLKALGARMSAQNGYLNQNSWQLYDTTGTTEDWSYNATGGYGYTFEIGAHEFHPPFPEVVDEYLGAGEHEGRGNRAAYLLALQHAIDTSKHGVLKGKAPKGATLRLRKDFESPTWESSFEDHLDSTITVGRKGRFSWVVNPSTRPLLQSRPIEELAAEPFAGETIEGGTTEPLVGTVDHEYVARRASDVLRIDLDWPTPDDFDLEVYRKDASGELVEVGTSGNAPGEKEQVQVPDAAAGTYVVRVVNYASVSPSYTVEVGQYATRSTFTDGRREKYTLTCEVGGKALATRKVFIDRGQVKRFDLKRACR</sequence>
<dbReference type="RefSeq" id="WP_193668267.1">
    <property type="nucleotide sequence ID" value="NZ_JACDTV010000004.1"/>
</dbReference>
<comment type="similarity">
    <text evidence="2 7">Belongs to the peptidase M14 family.</text>
</comment>
<comment type="cofactor">
    <cofactor evidence="1">
        <name>Zn(2+)</name>
        <dbReference type="ChEBI" id="CHEBI:29105"/>
    </cofactor>
</comment>
<dbReference type="SMART" id="SM00631">
    <property type="entry name" value="Zn_pept"/>
    <property type="match status" value="1"/>
</dbReference>
<feature type="signal peptide" evidence="8">
    <location>
        <begin position="1"/>
        <end position="34"/>
    </location>
</feature>
<evidence type="ECO:0000313" key="11">
    <source>
        <dbReference type="Proteomes" id="UP000732378"/>
    </source>
</evidence>
<feature type="chain" id="PRO_5046659368" description="Peptidase M14 domain-containing protein" evidence="8">
    <location>
        <begin position="35"/>
        <end position="723"/>
    </location>
</feature>
<evidence type="ECO:0000256" key="4">
    <source>
        <dbReference type="ARBA" id="ARBA00022801"/>
    </source>
</evidence>
<keyword evidence="3" id="KW-0645">Protease</keyword>
<keyword evidence="11" id="KW-1185">Reference proteome</keyword>
<feature type="active site" description="Proton donor/acceptor" evidence="7">
    <location>
        <position position="460"/>
    </location>
</feature>
<evidence type="ECO:0000256" key="2">
    <source>
        <dbReference type="ARBA" id="ARBA00005988"/>
    </source>
</evidence>
<evidence type="ECO:0000256" key="1">
    <source>
        <dbReference type="ARBA" id="ARBA00001947"/>
    </source>
</evidence>
<evidence type="ECO:0000256" key="5">
    <source>
        <dbReference type="ARBA" id="ARBA00022833"/>
    </source>
</evidence>
<keyword evidence="6" id="KW-0482">Metalloprotease</keyword>
<keyword evidence="8" id="KW-0732">Signal</keyword>
<dbReference type="InterPro" id="IPR006311">
    <property type="entry name" value="TAT_signal"/>
</dbReference>
<protein>
    <recommendedName>
        <fullName evidence="9">Peptidase M14 domain-containing protein</fullName>
    </recommendedName>
</protein>
<accession>A0ABS2MBS3</accession>
<keyword evidence="4" id="KW-0378">Hydrolase</keyword>
<evidence type="ECO:0000256" key="8">
    <source>
        <dbReference type="SAM" id="SignalP"/>
    </source>
</evidence>
<dbReference type="Proteomes" id="UP000732378">
    <property type="component" value="Unassembled WGS sequence"/>
</dbReference>
<feature type="domain" description="Peptidase M14" evidence="9">
    <location>
        <begin position="142"/>
        <end position="485"/>
    </location>
</feature>
<gene>
    <name evidence="10" type="ORF">JOE61_002457</name>
</gene>
<dbReference type="PROSITE" id="PS52035">
    <property type="entry name" value="PEPTIDASE_M14"/>
    <property type="match status" value="1"/>
</dbReference>
<dbReference type="SUPFAM" id="SSF53187">
    <property type="entry name" value="Zn-dependent exopeptidases"/>
    <property type="match status" value="1"/>
</dbReference>
<dbReference type="EMBL" id="JAFBBZ010000001">
    <property type="protein sequence ID" value="MBM7508643.1"/>
    <property type="molecule type" value="Genomic_DNA"/>
</dbReference>
<dbReference type="Gene3D" id="2.60.120.380">
    <property type="match status" value="1"/>
</dbReference>
<dbReference type="Gene3D" id="3.40.630.10">
    <property type="entry name" value="Zn peptidases"/>
    <property type="match status" value="1"/>
</dbReference>
<evidence type="ECO:0000259" key="9">
    <source>
        <dbReference type="PROSITE" id="PS52035"/>
    </source>
</evidence>
<evidence type="ECO:0000256" key="7">
    <source>
        <dbReference type="PROSITE-ProRule" id="PRU01379"/>
    </source>
</evidence>
<proteinExistence type="inferred from homology"/>
<evidence type="ECO:0000256" key="6">
    <source>
        <dbReference type="ARBA" id="ARBA00023049"/>
    </source>
</evidence>
<organism evidence="10 11">
    <name type="scientific">Nocardioides salarius</name>
    <dbReference type="NCBI Taxonomy" id="374513"/>
    <lineage>
        <taxon>Bacteria</taxon>
        <taxon>Bacillati</taxon>
        <taxon>Actinomycetota</taxon>
        <taxon>Actinomycetes</taxon>
        <taxon>Propionibacteriales</taxon>
        <taxon>Nocardioidaceae</taxon>
        <taxon>Nocardioides</taxon>
    </lineage>
</organism>
<comment type="caution">
    <text evidence="10">The sequence shown here is derived from an EMBL/GenBank/DDBJ whole genome shotgun (WGS) entry which is preliminary data.</text>
</comment>
<dbReference type="InterPro" id="IPR000834">
    <property type="entry name" value="Peptidase_M14"/>
</dbReference>
<evidence type="ECO:0000313" key="10">
    <source>
        <dbReference type="EMBL" id="MBM7508643.1"/>
    </source>
</evidence>
<dbReference type="PANTHER" id="PTHR11705">
    <property type="entry name" value="PROTEASE FAMILY M14 CARBOXYPEPTIDASE A,B"/>
    <property type="match status" value="1"/>
</dbReference>